<keyword evidence="1" id="KW-0812">Transmembrane</keyword>
<evidence type="ECO:0000256" key="1">
    <source>
        <dbReference type="SAM" id="Phobius"/>
    </source>
</evidence>
<evidence type="ECO:0000313" key="2">
    <source>
        <dbReference type="EMBL" id="XAM17616.1"/>
    </source>
</evidence>
<dbReference type="RefSeq" id="WP_300446159.1">
    <property type="nucleotide sequence ID" value="NZ_CP145316.1"/>
</dbReference>
<keyword evidence="1" id="KW-0472">Membrane</keyword>
<name>A0ABZ3F6B0_9HELI</name>
<sequence length="41" mass="4785">MEIVGYILDITEVLIIVGLVLWVDRLQKRIEKLESKTEKEA</sequence>
<dbReference type="Proteomes" id="UP001434737">
    <property type="component" value="Chromosome"/>
</dbReference>
<evidence type="ECO:0000313" key="3">
    <source>
        <dbReference type="Proteomes" id="UP001434737"/>
    </source>
</evidence>
<accession>A0ABZ3F6B0</accession>
<organism evidence="2 3">
    <name type="scientific">Helicobacter mastomyrinus</name>
    <dbReference type="NCBI Taxonomy" id="287948"/>
    <lineage>
        <taxon>Bacteria</taxon>
        <taxon>Pseudomonadati</taxon>
        <taxon>Campylobacterota</taxon>
        <taxon>Epsilonproteobacteria</taxon>
        <taxon>Campylobacterales</taxon>
        <taxon>Helicobacteraceae</taxon>
        <taxon>Helicobacter</taxon>
    </lineage>
</organism>
<protein>
    <submittedName>
        <fullName evidence="2">Uncharacterized protein</fullName>
    </submittedName>
</protein>
<gene>
    <name evidence="2" type="ORF">V3I05_07965</name>
</gene>
<reference evidence="2 3" key="1">
    <citation type="submission" date="2024-02" db="EMBL/GenBank/DDBJ databases">
        <title>Genome and pathogenicity analysis of Helicobacter mastomyrinus isolated from mice.</title>
        <authorList>
            <person name="Zhu L."/>
        </authorList>
    </citation>
    <scope>NUCLEOTIDE SEQUENCE [LARGE SCALE GENOMIC DNA]</scope>
    <source>
        <strain evidence="2 3">Hm-17</strain>
    </source>
</reference>
<keyword evidence="3" id="KW-1185">Reference proteome</keyword>
<proteinExistence type="predicted"/>
<feature type="transmembrane region" description="Helical" evidence="1">
    <location>
        <begin position="6"/>
        <end position="23"/>
    </location>
</feature>
<dbReference type="EMBL" id="CP145316">
    <property type="protein sequence ID" value="XAM17616.1"/>
    <property type="molecule type" value="Genomic_DNA"/>
</dbReference>
<keyword evidence="1" id="KW-1133">Transmembrane helix</keyword>